<organism evidence="1 2">
    <name type="scientific">Paramagnetospirillum kuznetsovii</name>
    <dbReference type="NCBI Taxonomy" id="2053833"/>
    <lineage>
        <taxon>Bacteria</taxon>
        <taxon>Pseudomonadati</taxon>
        <taxon>Pseudomonadota</taxon>
        <taxon>Alphaproteobacteria</taxon>
        <taxon>Rhodospirillales</taxon>
        <taxon>Magnetospirillaceae</taxon>
        <taxon>Paramagnetospirillum</taxon>
    </lineage>
</organism>
<keyword evidence="2" id="KW-1185">Reference proteome</keyword>
<dbReference type="RefSeq" id="WP_112146166.1">
    <property type="nucleotide sequence ID" value="NZ_PGTO01000013.1"/>
</dbReference>
<name>A0A364NVQ9_9PROT</name>
<gene>
    <name evidence="1" type="ORF">CU669_15095</name>
</gene>
<sequence length="108" mass="11330">MGKTTSSGNELAITVKTGTFAATGQSTAQVMGGYFNAALYGTFVGTISIERSFDGGTTWVSLSKDSTGAAASFTAPMSIVIYEPEQGVNYRFNCSAYTSGTVNYRFSV</sequence>
<dbReference type="OrthoDB" id="7565359at2"/>
<dbReference type="Proteomes" id="UP000251075">
    <property type="component" value="Unassembled WGS sequence"/>
</dbReference>
<reference evidence="1 2" key="1">
    <citation type="submission" date="2017-11" db="EMBL/GenBank/DDBJ databases">
        <title>Draft genome sequence of magnetotactic bacterium Magnetospirillum kuznetsovii LBB-42.</title>
        <authorList>
            <person name="Grouzdev D.S."/>
            <person name="Rysina M.S."/>
            <person name="Baslerov R.V."/>
            <person name="Koziaeva V."/>
        </authorList>
    </citation>
    <scope>NUCLEOTIDE SEQUENCE [LARGE SCALE GENOMIC DNA]</scope>
    <source>
        <strain evidence="1 2">LBB-42</strain>
    </source>
</reference>
<comment type="caution">
    <text evidence="1">The sequence shown here is derived from an EMBL/GenBank/DDBJ whole genome shotgun (WGS) entry which is preliminary data.</text>
</comment>
<evidence type="ECO:0000313" key="1">
    <source>
        <dbReference type="EMBL" id="RAU21080.1"/>
    </source>
</evidence>
<proteinExistence type="predicted"/>
<protein>
    <submittedName>
        <fullName evidence="1">Uncharacterized protein</fullName>
    </submittedName>
</protein>
<dbReference type="EMBL" id="PGTO01000013">
    <property type="protein sequence ID" value="RAU21080.1"/>
    <property type="molecule type" value="Genomic_DNA"/>
</dbReference>
<dbReference type="AlphaFoldDB" id="A0A364NVQ9"/>
<accession>A0A364NVQ9</accession>
<evidence type="ECO:0000313" key="2">
    <source>
        <dbReference type="Proteomes" id="UP000251075"/>
    </source>
</evidence>